<keyword evidence="2" id="KW-1185">Reference proteome</keyword>
<proteinExistence type="predicted"/>
<evidence type="ECO:0000313" key="1">
    <source>
        <dbReference type="EMBL" id="BAC17636.1"/>
    </source>
</evidence>
<dbReference type="Proteomes" id="UP000001409">
    <property type="component" value="Chromosome"/>
</dbReference>
<accession>Q8FRD5</accession>
<evidence type="ECO:0000313" key="2">
    <source>
        <dbReference type="Proteomes" id="UP000001409"/>
    </source>
</evidence>
<reference evidence="1 2" key="1">
    <citation type="journal article" date="2003" name="Genome Res.">
        <title>Comparative complete genome sequence analysis of the amino acid replacements responsible for the thermostability of Corynebacterium efficiens.</title>
        <authorList>
            <person name="Nishio Y."/>
            <person name="Nakamura Y."/>
            <person name="Kawarabayasi Y."/>
            <person name="Usuda Y."/>
            <person name="Kimura E."/>
            <person name="Sugimoto S."/>
            <person name="Matsui K."/>
            <person name="Yamagishi A."/>
            <person name="Kikuchi H."/>
            <person name="Ikeo K."/>
            <person name="Gojobori T."/>
        </authorList>
    </citation>
    <scope>NUCLEOTIDE SEQUENCE [LARGE SCALE GENOMIC DNA]</scope>
    <source>
        <strain evidence="2">DSM 44549 / YS-314 / AJ 12310 / JCM 11189 / NBRC 100395</strain>
    </source>
</reference>
<dbReference type="EMBL" id="BA000035">
    <property type="protein sequence ID" value="BAC17636.1"/>
    <property type="molecule type" value="Genomic_DNA"/>
</dbReference>
<organism evidence="1 2">
    <name type="scientific">Corynebacterium efficiens (strain DSM 44549 / YS-314 / AJ 12310 / JCM 11189 / NBRC 100395)</name>
    <dbReference type="NCBI Taxonomy" id="196164"/>
    <lineage>
        <taxon>Bacteria</taxon>
        <taxon>Bacillati</taxon>
        <taxon>Actinomycetota</taxon>
        <taxon>Actinomycetes</taxon>
        <taxon>Mycobacteriales</taxon>
        <taxon>Corynebacteriaceae</taxon>
        <taxon>Corynebacterium</taxon>
    </lineage>
</organism>
<sequence>MIVGHRRYKASVKFLFLGEVDVIAIDLYKPVTLPVSAVEEINELVVLIVRHVLRDLGVSRGGDYEPHVRVKLNPDSRRSLNDKNKRYSVLLELVPASVDEGVSPVVHLALVSVDFKNPRFMHVQRIRRRLLKRRLIRKDRANKRNAVHEPGQMKDMP</sequence>
<dbReference type="KEGG" id="cef:CE0826"/>
<dbReference type="HOGENOM" id="CLU_1674954_0_0_11"/>
<dbReference type="AlphaFoldDB" id="Q8FRD5"/>
<name>Q8FRD5_COREF</name>
<dbReference type="STRING" id="196164.gene:10741230"/>
<protein>
    <submittedName>
        <fullName evidence="1">Uncharacterized protein</fullName>
    </submittedName>
</protein>